<dbReference type="PANTHER" id="PTHR46663:SF3">
    <property type="entry name" value="SLL0267 PROTEIN"/>
    <property type="match status" value="1"/>
</dbReference>
<dbReference type="GO" id="GO:0052621">
    <property type="term" value="F:diguanylate cyclase activity"/>
    <property type="evidence" value="ECO:0007669"/>
    <property type="project" value="UniProtKB-EC"/>
</dbReference>
<evidence type="ECO:0000313" key="4">
    <source>
        <dbReference type="EMBL" id="MBU2873525.1"/>
    </source>
</evidence>
<comment type="caution">
    <text evidence="4">The sequence shown here is derived from an EMBL/GenBank/DDBJ whole genome shotgun (WGS) entry which is preliminary data.</text>
</comment>
<keyword evidence="1" id="KW-0418">Kinase</keyword>
<dbReference type="Pfam" id="PF13426">
    <property type="entry name" value="PAS_9"/>
    <property type="match status" value="1"/>
</dbReference>
<dbReference type="CDD" id="cd00130">
    <property type="entry name" value="PAS"/>
    <property type="match status" value="2"/>
</dbReference>
<keyword evidence="4" id="KW-0808">Transferase</keyword>
<dbReference type="InterPro" id="IPR001610">
    <property type="entry name" value="PAC"/>
</dbReference>
<sequence length="430" mass="48462">MSIKKDKGQKEHAVSLGNDQLIRTIIDDAPNMMGYWGRDLRCRFANAAYSQWFRTPPEKIIGMRFQDLVSEELFELNEPHILGALAGEYQRFERTLNKADGSVGHIIGHYIPDVDADGMVRGFSIHANEVTVLKEIEAKLKLAARVFENTLDGVLITDTCGTILSVNPGFTEITGYTADEAVGQTPRILQSKQHDQPFYAAMWEEIEACGRWHGEIWNRRKDGELYLQRMTINMVPDDSGMPERYVSVFSDITALWRKDEHIKHLAFHDALTDLPNRTLLMDRIDQQLLHSKRDQTHFALMFLDLDGFKRVNDQLGHYVGDDLLKNVAKRLLALVRRSDTVARVGGDEFIFILNNPQGKDEITQVANRIVSSINEPVEILGDQLQIGVSIGIATYPAGGHTSVDLIRNADTAMYAAKSSGTNNIRFFSTD</sequence>
<feature type="domain" description="GGDEF" evidence="3">
    <location>
        <begin position="296"/>
        <end position="429"/>
    </location>
</feature>
<evidence type="ECO:0000259" key="2">
    <source>
        <dbReference type="PROSITE" id="PS50112"/>
    </source>
</evidence>
<dbReference type="PANTHER" id="PTHR46663">
    <property type="entry name" value="DIGUANYLATE CYCLASE DGCT-RELATED"/>
    <property type="match status" value="1"/>
</dbReference>
<keyword evidence="4" id="KW-0548">Nucleotidyltransferase</keyword>
<organism evidence="4 5">
    <name type="scientific">Marinobacter salexigens</name>
    <dbReference type="NCBI Taxonomy" id="1925763"/>
    <lineage>
        <taxon>Bacteria</taxon>
        <taxon>Pseudomonadati</taxon>
        <taxon>Pseudomonadota</taxon>
        <taxon>Gammaproteobacteria</taxon>
        <taxon>Pseudomonadales</taxon>
        <taxon>Marinobacteraceae</taxon>
        <taxon>Marinobacter</taxon>
    </lineage>
</organism>
<name>A0ABS6A5Q8_9GAMM</name>
<gene>
    <name evidence="4" type="ORF">KO508_05825</name>
</gene>
<dbReference type="RefSeq" id="WP_216007420.1">
    <property type="nucleotide sequence ID" value="NZ_JAHKPV010000006.1"/>
</dbReference>
<proteinExistence type="predicted"/>
<dbReference type="SMART" id="SM00086">
    <property type="entry name" value="PAC"/>
    <property type="match status" value="2"/>
</dbReference>
<reference evidence="4 5" key="1">
    <citation type="submission" date="2021-05" db="EMBL/GenBank/DDBJ databases">
        <title>Draft genomes of bacteria isolated from model marine particles.</title>
        <authorList>
            <person name="Datta M.S."/>
            <person name="Schwartzman J.A."/>
            <person name="Enke T.N."/>
            <person name="Saavedra J."/>
            <person name="Cermak N."/>
            <person name="Cordero O.X."/>
        </authorList>
    </citation>
    <scope>NUCLEOTIDE SEQUENCE [LARGE SCALE GENOMIC DNA]</scope>
    <source>
        <strain evidence="4 5">D2M19</strain>
    </source>
</reference>
<dbReference type="InterPro" id="IPR013656">
    <property type="entry name" value="PAS_4"/>
</dbReference>
<dbReference type="Pfam" id="PF00990">
    <property type="entry name" value="GGDEF"/>
    <property type="match status" value="1"/>
</dbReference>
<feature type="domain" description="PAS" evidence="2">
    <location>
        <begin position="139"/>
        <end position="185"/>
    </location>
</feature>
<dbReference type="SMART" id="SM00091">
    <property type="entry name" value="PAS"/>
    <property type="match status" value="2"/>
</dbReference>
<dbReference type="InterPro" id="IPR052163">
    <property type="entry name" value="DGC-Regulatory_Protein"/>
</dbReference>
<dbReference type="InterPro" id="IPR000014">
    <property type="entry name" value="PAS"/>
</dbReference>
<dbReference type="SMART" id="SM00267">
    <property type="entry name" value="GGDEF"/>
    <property type="match status" value="1"/>
</dbReference>
<keyword evidence="5" id="KW-1185">Reference proteome</keyword>
<dbReference type="PROSITE" id="PS50112">
    <property type="entry name" value="PAS"/>
    <property type="match status" value="1"/>
</dbReference>
<dbReference type="InterPro" id="IPR000160">
    <property type="entry name" value="GGDEF_dom"/>
</dbReference>
<evidence type="ECO:0000256" key="1">
    <source>
        <dbReference type="ARBA" id="ARBA00022777"/>
    </source>
</evidence>
<dbReference type="NCBIfam" id="TIGR00229">
    <property type="entry name" value="sensory_box"/>
    <property type="match status" value="2"/>
</dbReference>
<evidence type="ECO:0000259" key="3">
    <source>
        <dbReference type="PROSITE" id="PS50887"/>
    </source>
</evidence>
<dbReference type="Proteomes" id="UP000753376">
    <property type="component" value="Unassembled WGS sequence"/>
</dbReference>
<dbReference type="Pfam" id="PF08448">
    <property type="entry name" value="PAS_4"/>
    <property type="match status" value="1"/>
</dbReference>
<evidence type="ECO:0000313" key="5">
    <source>
        <dbReference type="Proteomes" id="UP000753376"/>
    </source>
</evidence>
<dbReference type="EC" id="2.7.7.65" evidence="4"/>
<protein>
    <submittedName>
        <fullName evidence="4">Diguanylate cyclase</fullName>
        <ecNumber evidence="4">2.7.7.65</ecNumber>
    </submittedName>
</protein>
<dbReference type="EMBL" id="JAHKPV010000006">
    <property type="protein sequence ID" value="MBU2873525.1"/>
    <property type="molecule type" value="Genomic_DNA"/>
</dbReference>
<accession>A0ABS6A5Q8</accession>
<dbReference type="PROSITE" id="PS50887">
    <property type="entry name" value="GGDEF"/>
    <property type="match status" value="1"/>
</dbReference>
<dbReference type="NCBIfam" id="TIGR00254">
    <property type="entry name" value="GGDEF"/>
    <property type="match status" value="1"/>
</dbReference>
<dbReference type="CDD" id="cd01949">
    <property type="entry name" value="GGDEF"/>
    <property type="match status" value="1"/>
</dbReference>